<dbReference type="EMBL" id="MTYH01000037">
    <property type="protein sequence ID" value="PNP43573.1"/>
    <property type="molecule type" value="Genomic_DNA"/>
</dbReference>
<evidence type="ECO:0000313" key="3">
    <source>
        <dbReference type="Proteomes" id="UP000236546"/>
    </source>
</evidence>
<proteinExistence type="predicted"/>
<gene>
    <name evidence="2" type="ORF">TGAMA5MH_04545</name>
</gene>
<dbReference type="InterPro" id="IPR000073">
    <property type="entry name" value="AB_hydrolase_1"/>
</dbReference>
<organism evidence="2 3">
    <name type="scientific">Trichoderma gamsii</name>
    <dbReference type="NCBI Taxonomy" id="398673"/>
    <lineage>
        <taxon>Eukaryota</taxon>
        <taxon>Fungi</taxon>
        <taxon>Dikarya</taxon>
        <taxon>Ascomycota</taxon>
        <taxon>Pezizomycotina</taxon>
        <taxon>Sordariomycetes</taxon>
        <taxon>Hypocreomycetidae</taxon>
        <taxon>Hypocreales</taxon>
        <taxon>Hypocreaceae</taxon>
        <taxon>Trichoderma</taxon>
    </lineage>
</organism>
<dbReference type="InterPro" id="IPR052897">
    <property type="entry name" value="Sec-Metab_Biosynth_Hydrolase"/>
</dbReference>
<dbReference type="InterPro" id="IPR029058">
    <property type="entry name" value="AB_hydrolase_fold"/>
</dbReference>
<comment type="caution">
    <text evidence="2">The sequence shown here is derived from an EMBL/GenBank/DDBJ whole genome shotgun (WGS) entry which is preliminary data.</text>
</comment>
<name>A0A2K0TDH0_9HYPO</name>
<evidence type="ECO:0000259" key="1">
    <source>
        <dbReference type="Pfam" id="PF12697"/>
    </source>
</evidence>
<dbReference type="SUPFAM" id="SSF53474">
    <property type="entry name" value="alpha/beta-Hydrolases"/>
    <property type="match status" value="1"/>
</dbReference>
<evidence type="ECO:0000313" key="2">
    <source>
        <dbReference type="EMBL" id="PNP43573.1"/>
    </source>
</evidence>
<dbReference type="PANTHER" id="PTHR37017">
    <property type="entry name" value="AB HYDROLASE-1 DOMAIN-CONTAINING PROTEIN-RELATED"/>
    <property type="match status" value="1"/>
</dbReference>
<dbReference type="Proteomes" id="UP000236546">
    <property type="component" value="Unassembled WGS sequence"/>
</dbReference>
<sequence>MAQRPVLMMMHGGGHGHPKYFEALQNKLQAKGFNTIAGANPSDGAVNFTPGQSFYDDAAYWREKMLSFIDKGQDVVVFMHSVATLLGIEAAKGLTKADRAKAGKKGGVAHLVFLAGYLPNEGDKAFSFYDGSRATCPTMVAFSKLNGVDVGDLRPYHDHFYSDMSKDERDYWKQYMSYQAVEFFTMPVTHATWKDVPCSWIYTELDEVIPVDIQRKFILEAQQDAGINIRTFSLQSGHSSFLNMPDKVVEIIQTVYSENEL</sequence>
<reference evidence="2 3" key="1">
    <citation type="submission" date="2017-02" db="EMBL/GenBank/DDBJ databases">
        <title>Genomes of Trichoderma spp. with biocontrol activity.</title>
        <authorList>
            <person name="Gardiner D."/>
            <person name="Kazan K."/>
            <person name="Vos C."/>
            <person name="Harvey P."/>
        </authorList>
    </citation>
    <scope>NUCLEOTIDE SEQUENCE [LARGE SCALE GENOMIC DNA]</scope>
    <source>
        <strain evidence="2 3">A5MH</strain>
    </source>
</reference>
<accession>A0A2K0TDH0</accession>
<dbReference type="Gene3D" id="3.40.50.1820">
    <property type="entry name" value="alpha/beta hydrolase"/>
    <property type="match status" value="1"/>
</dbReference>
<dbReference type="OrthoDB" id="408373at2759"/>
<dbReference type="Pfam" id="PF12697">
    <property type="entry name" value="Abhydrolase_6"/>
    <property type="match status" value="1"/>
</dbReference>
<dbReference type="AlphaFoldDB" id="A0A2K0TDH0"/>
<dbReference type="PANTHER" id="PTHR37017:SF11">
    <property type="entry name" value="ESTERASE_LIPASE_THIOESTERASE DOMAIN-CONTAINING PROTEIN"/>
    <property type="match status" value="1"/>
</dbReference>
<feature type="domain" description="AB hydrolase-1" evidence="1">
    <location>
        <begin position="9"/>
        <end position="250"/>
    </location>
</feature>
<protein>
    <recommendedName>
        <fullName evidence="1">AB hydrolase-1 domain-containing protein</fullName>
    </recommendedName>
</protein>